<dbReference type="Proteomes" id="UP000199679">
    <property type="component" value="Chromosome I"/>
</dbReference>
<sequence length="394" mass="43509">MIDVNFKLLFTLQILHKYYFADQVCNDFSITSSATTNAVASGHRLVVRQYNNQLYVGTQFINTQPPPPPNQDTPLVPVEKGMQMTFYMWLNNPLFFNYTNLPSSYDTSKIYYFTNRNNNNIPGMNFLSAPKSSLLYNSANTYLPGDIAANGAGMIFSAIAPSDQANQHGLSDTAFWVQVDNNGYASAADVLQWRFSVSTYNFQSAQPGAAIAVSGYNAATNDYTLSVLASTITFNSPVSSFPLDLTLLKPGKYLLTVNADPPQWIYINDELNTSRPFAVIDIFNEPSPPSCNLVDTNGYILSPAYTIYFMNRATKWKYIINSGNSYSITDGSSVYQFTPAASTVTSLTPIPLSDQPLDMKVNVNSNAIAVASADPQRLASVGDSYLYSEIYLNY</sequence>
<organism evidence="1 2">
    <name type="scientific">Mucilaginibacter mallensis</name>
    <dbReference type="NCBI Taxonomy" id="652787"/>
    <lineage>
        <taxon>Bacteria</taxon>
        <taxon>Pseudomonadati</taxon>
        <taxon>Bacteroidota</taxon>
        <taxon>Sphingobacteriia</taxon>
        <taxon>Sphingobacteriales</taxon>
        <taxon>Sphingobacteriaceae</taxon>
        <taxon>Mucilaginibacter</taxon>
    </lineage>
</organism>
<reference evidence="1 2" key="1">
    <citation type="submission" date="2016-10" db="EMBL/GenBank/DDBJ databases">
        <authorList>
            <person name="de Groot N.N."/>
        </authorList>
    </citation>
    <scope>NUCLEOTIDE SEQUENCE [LARGE SCALE GENOMIC DNA]</scope>
    <source>
        <strain evidence="1 2">MP1X4</strain>
    </source>
</reference>
<gene>
    <name evidence="1" type="ORF">SAMN05216490_4160</name>
</gene>
<accession>A0A1H2BJ83</accession>
<proteinExistence type="predicted"/>
<protein>
    <submittedName>
        <fullName evidence="1">Uncharacterized protein</fullName>
    </submittedName>
</protein>
<keyword evidence="2" id="KW-1185">Reference proteome</keyword>
<dbReference type="OrthoDB" id="583528at2"/>
<dbReference type="EMBL" id="LT629740">
    <property type="protein sequence ID" value="SDT58313.1"/>
    <property type="molecule type" value="Genomic_DNA"/>
</dbReference>
<evidence type="ECO:0000313" key="1">
    <source>
        <dbReference type="EMBL" id="SDT58313.1"/>
    </source>
</evidence>
<name>A0A1H2BJ83_MUCMA</name>
<evidence type="ECO:0000313" key="2">
    <source>
        <dbReference type="Proteomes" id="UP000199679"/>
    </source>
</evidence>
<dbReference type="STRING" id="652787.SAMN05216490_4160"/>
<dbReference type="AlphaFoldDB" id="A0A1H2BJ83"/>
<dbReference type="RefSeq" id="WP_091377575.1">
    <property type="nucleotide sequence ID" value="NZ_LT629740.1"/>
</dbReference>